<comment type="subcellular location">
    <subcellularLocation>
        <location evidence="1">Membrane</location>
        <topology evidence="1">Multi-pass membrane protein</topology>
    </subcellularLocation>
</comment>
<comment type="caution">
    <text evidence="8">The sequence shown here is derived from an EMBL/GenBank/DDBJ whole genome shotgun (WGS) entry which is preliminary data.</text>
</comment>
<dbReference type="Proteomes" id="UP000249579">
    <property type="component" value="Unassembled WGS sequence"/>
</dbReference>
<feature type="transmembrane region" description="Helical" evidence="6">
    <location>
        <begin position="50"/>
        <end position="74"/>
    </location>
</feature>
<evidence type="ECO:0000256" key="4">
    <source>
        <dbReference type="ARBA" id="ARBA00022989"/>
    </source>
</evidence>
<dbReference type="RefSeq" id="WP_111745047.1">
    <property type="nucleotide sequence ID" value="NZ_JBHSQY010000001.1"/>
</dbReference>
<comment type="similarity">
    <text evidence="2">Belongs to the DsbD family.</text>
</comment>
<keyword evidence="5 6" id="KW-0472">Membrane</keyword>
<gene>
    <name evidence="8" type="ORF">BHX94_03780</name>
</gene>
<dbReference type="AlphaFoldDB" id="A0A328A8B6"/>
<dbReference type="OrthoDB" id="9803065at2"/>
<feature type="transmembrane region" description="Helical" evidence="6">
    <location>
        <begin position="86"/>
        <end position="105"/>
    </location>
</feature>
<evidence type="ECO:0000256" key="3">
    <source>
        <dbReference type="ARBA" id="ARBA00022692"/>
    </source>
</evidence>
<feature type="domain" description="Cytochrome C biogenesis protein transmembrane" evidence="7">
    <location>
        <begin position="5"/>
        <end position="211"/>
    </location>
</feature>
<keyword evidence="3 6" id="KW-0812">Transmembrane</keyword>
<dbReference type="PANTHER" id="PTHR31272">
    <property type="entry name" value="CYTOCHROME C-TYPE BIOGENESIS PROTEIN HI_1454-RELATED"/>
    <property type="match status" value="1"/>
</dbReference>
<dbReference type="InterPro" id="IPR051790">
    <property type="entry name" value="Cytochrome_c-biogenesis_DsbD"/>
</dbReference>
<feature type="transmembrane region" description="Helical" evidence="6">
    <location>
        <begin position="125"/>
        <end position="155"/>
    </location>
</feature>
<reference evidence="8 9" key="1">
    <citation type="journal article" date="2018" name="Front. Microbiol.">
        <title>Description and Comparative Genomics of Macrococcus caseolyticus subsp. hominis subsp. nov., Macrococcus goetzii sp. nov., Macrococcus epidermidis sp. nov., and Macrococcus bohemicus sp. nov., Novel Macrococci From Human Clinical Material With Virulence Potential and Suspected Uptake of Foreign DNA by Natural Transformation.</title>
        <authorList>
            <person name="Maslanova I."/>
            <person name="Wertheimer Z."/>
            <person name="Sedlacek I."/>
            <person name="Svec P."/>
            <person name="Indrakova A."/>
            <person name="Kovarovic V."/>
            <person name="Schumann P."/>
            <person name="Sproer C."/>
            <person name="Kralova S."/>
            <person name="Sedo O."/>
            <person name="Kristofova L."/>
            <person name="Vrbovska V."/>
            <person name="Fuzik T."/>
            <person name="Petras P."/>
            <person name="Zdrahal Z."/>
            <person name="Ruzickova V."/>
            <person name="Doskar J."/>
            <person name="Pantucek R."/>
        </authorList>
    </citation>
    <scope>NUCLEOTIDE SEQUENCE [LARGE SCALE GENOMIC DNA]</scope>
    <source>
        <strain evidence="8 9">03/115</strain>
    </source>
</reference>
<evidence type="ECO:0000256" key="6">
    <source>
        <dbReference type="SAM" id="Phobius"/>
    </source>
</evidence>
<name>A0A328A8B6_9STAP</name>
<dbReference type="GO" id="GO:0017004">
    <property type="term" value="P:cytochrome complex assembly"/>
    <property type="evidence" value="ECO:0007669"/>
    <property type="project" value="InterPro"/>
</dbReference>
<feature type="transmembrane region" description="Helical" evidence="6">
    <location>
        <begin position="6"/>
        <end position="29"/>
    </location>
</feature>
<dbReference type="GO" id="GO:0016020">
    <property type="term" value="C:membrane"/>
    <property type="evidence" value="ECO:0007669"/>
    <property type="project" value="UniProtKB-SubCell"/>
</dbReference>
<dbReference type="InterPro" id="IPR003834">
    <property type="entry name" value="Cyt_c_assmbl_TM_dom"/>
</dbReference>
<evidence type="ECO:0000313" key="8">
    <source>
        <dbReference type="EMBL" id="RAK50597.1"/>
    </source>
</evidence>
<evidence type="ECO:0000256" key="2">
    <source>
        <dbReference type="ARBA" id="ARBA00006143"/>
    </source>
</evidence>
<proteinExistence type="inferred from homology"/>
<keyword evidence="4 6" id="KW-1133">Transmembrane helix</keyword>
<feature type="transmembrane region" description="Helical" evidence="6">
    <location>
        <begin position="195"/>
        <end position="213"/>
    </location>
</feature>
<evidence type="ECO:0000313" key="9">
    <source>
        <dbReference type="Proteomes" id="UP000249579"/>
    </source>
</evidence>
<dbReference type="PANTHER" id="PTHR31272:SF4">
    <property type="entry name" value="CYTOCHROME C-TYPE BIOGENESIS PROTEIN HI_1454-RELATED"/>
    <property type="match status" value="1"/>
</dbReference>
<dbReference type="EMBL" id="PZJG01000001">
    <property type="protein sequence ID" value="RAK50597.1"/>
    <property type="molecule type" value="Genomic_DNA"/>
</dbReference>
<feature type="transmembrane region" description="Helical" evidence="6">
    <location>
        <begin position="161"/>
        <end position="183"/>
    </location>
</feature>
<protein>
    <submittedName>
        <fullName evidence="8">Cytochrome C biogenesis protein CcdA</fullName>
    </submittedName>
</protein>
<organism evidence="8 9">
    <name type="scientific">Macrococcoides bohemicum</name>
    <dbReference type="NCBI Taxonomy" id="1903056"/>
    <lineage>
        <taxon>Bacteria</taxon>
        <taxon>Bacillati</taxon>
        <taxon>Bacillota</taxon>
        <taxon>Bacilli</taxon>
        <taxon>Bacillales</taxon>
        <taxon>Staphylococcaceae</taxon>
        <taxon>Macrococcoides</taxon>
    </lineage>
</organism>
<evidence type="ECO:0000256" key="5">
    <source>
        <dbReference type="ARBA" id="ARBA00023136"/>
    </source>
</evidence>
<dbReference type="Pfam" id="PF02683">
    <property type="entry name" value="DsbD_TM"/>
    <property type="match status" value="1"/>
</dbReference>
<accession>A0A328A8B6</accession>
<evidence type="ECO:0000259" key="7">
    <source>
        <dbReference type="Pfam" id="PF02683"/>
    </source>
</evidence>
<evidence type="ECO:0000256" key="1">
    <source>
        <dbReference type="ARBA" id="ARBA00004141"/>
    </source>
</evidence>
<sequence length="224" mass="24640">MGDITIAVAFGAGILSFISPCVLPIYPAFLSYITGVSYNDLKDNKMDKKALLHTVFFLIGFSIVYISLGVGLGFVSDILQSYDNTIRMVGGLLCIIFGLVVLGIFNPQFLMKDRKFEFKNRPSGFIGTLLIGIAFAAGWTPCMGPIIGTIFSMAAVNQSLALIYMIAYVLGFCIPFFLLTFFITKINILNKYSQTITKIGGVMMIIMGLLLFFDKLTAITQFFS</sequence>